<dbReference type="Gene3D" id="3.30.40.10">
    <property type="entry name" value="Zinc/RING finger domain, C3HC4 (zinc finger)"/>
    <property type="match status" value="2"/>
</dbReference>
<evidence type="ECO:0000256" key="10">
    <source>
        <dbReference type="PROSITE-ProRule" id="PRU00035"/>
    </source>
</evidence>
<evidence type="ECO:0000313" key="18">
    <source>
        <dbReference type="Ensembl" id="ENSSHAP00000027376.1"/>
    </source>
</evidence>
<dbReference type="CDD" id="cd20158">
    <property type="entry name" value="PWWP_BRPF3"/>
    <property type="match status" value="1"/>
</dbReference>
<dbReference type="InterPro" id="IPR018359">
    <property type="entry name" value="Bromodomain_CS"/>
</dbReference>
<feature type="compositionally biased region" description="Polar residues" evidence="13">
    <location>
        <begin position="861"/>
        <end position="876"/>
    </location>
</feature>
<evidence type="ECO:0000256" key="1">
    <source>
        <dbReference type="ARBA" id="ARBA00004123"/>
    </source>
</evidence>
<dbReference type="InterPro" id="IPR019786">
    <property type="entry name" value="Zinc_finger_PHD-type_CS"/>
</dbReference>
<dbReference type="Gene3D" id="1.20.920.10">
    <property type="entry name" value="Bromodomain-like"/>
    <property type="match status" value="1"/>
</dbReference>
<keyword evidence="2" id="KW-0597">Phosphoprotein</keyword>
<dbReference type="GO" id="GO:0008270">
    <property type="term" value="F:zinc ion binding"/>
    <property type="evidence" value="ECO:0007669"/>
    <property type="project" value="UniProtKB-KW"/>
</dbReference>
<accession>A0A7N4NSK2</accession>
<dbReference type="SUPFAM" id="SSF63748">
    <property type="entry name" value="Tudor/PWWP/MBT"/>
    <property type="match status" value="1"/>
</dbReference>
<dbReference type="Ensembl" id="ENSSHAT00000034971.1">
    <property type="protein sequence ID" value="ENSSHAP00000027376.1"/>
    <property type="gene ID" value="ENSSHAG00000006679.2"/>
</dbReference>
<name>A0A7N4NSK2_SARHA</name>
<dbReference type="PANTHER" id="PTHR13793:SF19">
    <property type="entry name" value="BROMODOMAIN AND PHD FINGER-CONTAINING PROTEIN 3"/>
    <property type="match status" value="1"/>
</dbReference>
<evidence type="ECO:0000313" key="19">
    <source>
        <dbReference type="Proteomes" id="UP000007648"/>
    </source>
</evidence>
<dbReference type="InterPro" id="IPR019787">
    <property type="entry name" value="Znf_PHD-finger"/>
</dbReference>
<feature type="region of interest" description="Disordered" evidence="13">
    <location>
        <begin position="1"/>
        <end position="28"/>
    </location>
</feature>
<evidence type="ECO:0000256" key="13">
    <source>
        <dbReference type="SAM" id="MobiDB-lite"/>
    </source>
</evidence>
<dbReference type="AlphaFoldDB" id="A0A7N4NSK2"/>
<sequence length="1123" mass="126424">MRKPRRRSRQNAEGRRSPSPYSLKCSPTRETLTYAQAQRIVEVDIDGRLHRISIYDPLKIITEDELTAQDITECNSNKENSEQPLFPGKSKKPSSKGKKKESCSKHAPGTSFHLPQPSFRVVESCSQPDAPPLPAAYYRYIEKPPEDLDADVEYDMDEEDLAWLDMVNEKRLVDGHGTISADTFELLVDRLEKESYLESRSSGAQQTLIDEDAFCCVCMDDECHNSNVILFCDICNLAVHQECYGVPYIPEGQWLCRCCLQSPSRPVDCVLCPNKGGAFKQTSDGHWAHVVCAIWIPEVCFANTVFLEPIEGIDNIPPARWKLTCYICKQKGLGAAIQCHKVNCYTAFHVTCAQRAGLFMKIEPMRETSLNGTTFTVRKTAYCEAHSPPGTVKKDVLPVISIEGEEEDEVKDGGGEEESKVLVSSALKTTVKKNKMKVKQKIKKESEDSSKDSPATAPLVTITQIPSCRLNKICSGLSLQRKNQFMQRLHNYWLLKRQARNGVPLIRRLHSHLQSQRNAEQEQDEKTSAVKEELKYWQKLRHDLERARLLIELIRKREKLKREQVKVQQAAMELKLTPFNVLLRTTLNLLQEKDSAQIFAEPVNLSEVPDYLEFISEPMDFSTMRLKLESHLYRTLEEFEEDFNLMVTNCMKYNAKDTIFHRAAVRLRDLGGAVLRHARRQAENIGYDHEVGTHLPESPKMEDFYRFSWEDDDTKPPHPPTLEPTGPAPSLSDLDSLQDPPTLKPISESKIPIRLSKYGKMEDEFLDMVPLQRGSQPFQHLLSDNGFNRLSLPVLEMSTMSSLNGVGRRTSVLFKKAKNGVTFQRSPDGALENGEDHSLMDLPASPASTEDERQARKRPQSRSCSESDGEKSPQQVEETDGGAKIERRGEGTQPSYELPELGLELGNSGFHSSTGVTNGFGKHTESGSDSECSSGLGGGLAFETCSGLTPPKRSRGKPALSRVPFLEGVNGDSDYSSSGRSLLLPLEDNTDLEPLELVWAKCRGYPSYPALIIDPKMPREGLLHNGVPIPVPPLDVLKLGEQKQVEAGEKLFLVLFFDNKRTWQWLPRDKVLPLGVEDTVDKLKMLEGRKTSIRKSVQVAYDRAMIHLSRVRGHHPFVTSGYL</sequence>
<dbReference type="PROSITE" id="PS50014">
    <property type="entry name" value="BROMODOMAIN_2"/>
    <property type="match status" value="1"/>
</dbReference>
<feature type="coiled-coil region" evidence="12">
    <location>
        <begin position="550"/>
        <end position="577"/>
    </location>
</feature>
<evidence type="ECO:0000256" key="9">
    <source>
        <dbReference type="ARBA" id="ARBA00023242"/>
    </source>
</evidence>
<dbReference type="PANTHER" id="PTHR13793">
    <property type="entry name" value="PHD FINGER PROTEINS"/>
    <property type="match status" value="1"/>
</dbReference>
<keyword evidence="6" id="KW-0862">Zinc</keyword>
<keyword evidence="8 10" id="KW-0103">Bromodomain</keyword>
<keyword evidence="12" id="KW-0175">Coiled coil</keyword>
<feature type="region of interest" description="Disordered" evidence="13">
    <location>
        <begin position="709"/>
        <end position="748"/>
    </location>
</feature>
<keyword evidence="5 11" id="KW-0863">Zinc-finger</keyword>
<dbReference type="InterPro" id="IPR034732">
    <property type="entry name" value="EPHD"/>
</dbReference>
<dbReference type="GO" id="GO:0005634">
    <property type="term" value="C:nucleus"/>
    <property type="evidence" value="ECO:0007669"/>
    <property type="project" value="UniProtKB-SubCell"/>
</dbReference>
<dbReference type="InterPro" id="IPR001487">
    <property type="entry name" value="Bromodomain"/>
</dbReference>
<dbReference type="InterPro" id="IPR013083">
    <property type="entry name" value="Znf_RING/FYVE/PHD"/>
</dbReference>
<dbReference type="Pfam" id="PF00855">
    <property type="entry name" value="PWWP"/>
    <property type="match status" value="1"/>
</dbReference>
<evidence type="ECO:0000256" key="5">
    <source>
        <dbReference type="ARBA" id="ARBA00022771"/>
    </source>
</evidence>
<dbReference type="SMART" id="SM00297">
    <property type="entry name" value="BROMO"/>
    <property type="match status" value="1"/>
</dbReference>
<organism evidence="18 19">
    <name type="scientific">Sarcophilus harrisii</name>
    <name type="common">Tasmanian devil</name>
    <name type="synonym">Sarcophilus laniarius</name>
    <dbReference type="NCBI Taxonomy" id="9305"/>
    <lineage>
        <taxon>Eukaryota</taxon>
        <taxon>Metazoa</taxon>
        <taxon>Chordata</taxon>
        <taxon>Craniata</taxon>
        <taxon>Vertebrata</taxon>
        <taxon>Euteleostomi</taxon>
        <taxon>Mammalia</taxon>
        <taxon>Metatheria</taxon>
        <taxon>Dasyuromorphia</taxon>
        <taxon>Dasyuridae</taxon>
        <taxon>Sarcophilus</taxon>
    </lineage>
</organism>
<feature type="domain" description="Bromo" evidence="14">
    <location>
        <begin position="591"/>
        <end position="661"/>
    </location>
</feature>
<dbReference type="Pfam" id="PF13831">
    <property type="entry name" value="PHD_2"/>
    <property type="match status" value="1"/>
</dbReference>
<dbReference type="PROSITE" id="PS50016">
    <property type="entry name" value="ZF_PHD_2"/>
    <property type="match status" value="1"/>
</dbReference>
<evidence type="ECO:0000259" key="16">
    <source>
        <dbReference type="PROSITE" id="PS50812"/>
    </source>
</evidence>
<evidence type="ECO:0000256" key="6">
    <source>
        <dbReference type="ARBA" id="ARBA00022833"/>
    </source>
</evidence>
<feature type="region of interest" description="Disordered" evidence="13">
    <location>
        <begin position="823"/>
        <end position="910"/>
    </location>
</feature>
<feature type="domain" description="PHD-type" evidence="17">
    <location>
        <begin position="266"/>
        <end position="387"/>
    </location>
</feature>
<dbReference type="PRINTS" id="PR00503">
    <property type="entry name" value="BROMODOMAIN"/>
</dbReference>
<keyword evidence="9" id="KW-0539">Nucleus</keyword>
<gene>
    <name evidence="18" type="primary">BRPF3</name>
</gene>
<keyword evidence="19" id="KW-1185">Reference proteome</keyword>
<dbReference type="Pfam" id="PF00439">
    <property type="entry name" value="Bromodomain"/>
    <property type="match status" value="1"/>
</dbReference>
<dbReference type="SMART" id="SM00249">
    <property type="entry name" value="PHD"/>
    <property type="match status" value="2"/>
</dbReference>
<dbReference type="CDD" id="cd15572">
    <property type="entry name" value="PHD_BRPF"/>
    <property type="match status" value="1"/>
</dbReference>
<feature type="domain" description="PHD-type" evidence="15">
    <location>
        <begin position="212"/>
        <end position="262"/>
    </location>
</feature>
<dbReference type="Pfam" id="PF10513">
    <property type="entry name" value="EPL1"/>
    <property type="match status" value="1"/>
</dbReference>
<evidence type="ECO:0000256" key="4">
    <source>
        <dbReference type="ARBA" id="ARBA00022737"/>
    </source>
</evidence>
<evidence type="ECO:0000256" key="12">
    <source>
        <dbReference type="SAM" id="Coils"/>
    </source>
</evidence>
<dbReference type="PROSITE" id="PS51805">
    <property type="entry name" value="EPHD"/>
    <property type="match status" value="1"/>
</dbReference>
<dbReference type="Pfam" id="PF13832">
    <property type="entry name" value="zf-HC5HC2H_2"/>
    <property type="match status" value="1"/>
</dbReference>
<evidence type="ECO:0000256" key="8">
    <source>
        <dbReference type="ARBA" id="ARBA00023117"/>
    </source>
</evidence>
<keyword evidence="7" id="KW-0007">Acetylation</keyword>
<feature type="region of interest" description="Disordered" evidence="13">
    <location>
        <begin position="916"/>
        <end position="935"/>
    </location>
</feature>
<dbReference type="InterPro" id="IPR042005">
    <property type="entry name" value="BRPF3_ePHD"/>
</dbReference>
<evidence type="ECO:0000256" key="11">
    <source>
        <dbReference type="PROSITE-ProRule" id="PRU00146"/>
    </source>
</evidence>
<dbReference type="InterPro" id="IPR001965">
    <property type="entry name" value="Znf_PHD"/>
</dbReference>
<evidence type="ECO:0000259" key="14">
    <source>
        <dbReference type="PROSITE" id="PS50014"/>
    </source>
</evidence>
<dbReference type="PROSITE" id="PS00633">
    <property type="entry name" value="BROMODOMAIN_1"/>
    <property type="match status" value="1"/>
</dbReference>
<dbReference type="CDD" id="cd15703">
    <property type="entry name" value="ePHD_BRPF3"/>
    <property type="match status" value="1"/>
</dbReference>
<protein>
    <submittedName>
        <fullName evidence="18">Bromodomain and PHD finger containing 3</fullName>
    </submittedName>
</protein>
<reference evidence="18" key="2">
    <citation type="submission" date="2025-08" db="UniProtKB">
        <authorList>
            <consortium name="Ensembl"/>
        </authorList>
    </citation>
    <scope>IDENTIFICATION</scope>
</reference>
<keyword evidence="3" id="KW-0479">Metal-binding</keyword>
<dbReference type="FunFam" id="3.30.40.10:FF:000007">
    <property type="entry name" value="Bromodomain containing 1, isoform CRA_b"/>
    <property type="match status" value="1"/>
</dbReference>
<dbReference type="CDD" id="cd05512">
    <property type="entry name" value="Bromo_brd1_like"/>
    <property type="match status" value="1"/>
</dbReference>
<dbReference type="InterPro" id="IPR050701">
    <property type="entry name" value="Histone_Mod_Regulator"/>
</dbReference>
<reference evidence="18" key="3">
    <citation type="submission" date="2025-09" db="UniProtKB">
        <authorList>
            <consortium name="Ensembl"/>
        </authorList>
    </citation>
    <scope>IDENTIFICATION</scope>
</reference>
<dbReference type="InterPro" id="IPR019542">
    <property type="entry name" value="Enhancer_polycomb-like_N"/>
</dbReference>
<evidence type="ECO:0000256" key="2">
    <source>
        <dbReference type="ARBA" id="ARBA00022553"/>
    </source>
</evidence>
<dbReference type="SUPFAM" id="SSF47370">
    <property type="entry name" value="Bromodomain"/>
    <property type="match status" value="1"/>
</dbReference>
<feature type="domain" description="PWWP" evidence="16">
    <location>
        <begin position="994"/>
        <end position="1077"/>
    </location>
</feature>
<dbReference type="SUPFAM" id="SSF57903">
    <property type="entry name" value="FYVE/PHD zinc finger"/>
    <property type="match status" value="1"/>
</dbReference>
<dbReference type="FunFam" id="3.30.40.10:FF:000008">
    <property type="entry name" value="Bromodomain containing 1, isoform CRA_a"/>
    <property type="match status" value="1"/>
</dbReference>
<dbReference type="GO" id="GO:0006357">
    <property type="term" value="P:regulation of transcription by RNA polymerase II"/>
    <property type="evidence" value="ECO:0007669"/>
    <property type="project" value="TreeGrafter"/>
</dbReference>
<feature type="compositionally biased region" description="Basic residues" evidence="13">
    <location>
        <begin position="89"/>
        <end position="99"/>
    </location>
</feature>
<dbReference type="InterPro" id="IPR011011">
    <property type="entry name" value="Znf_FYVE_PHD"/>
</dbReference>
<dbReference type="SMART" id="SM00293">
    <property type="entry name" value="PWWP"/>
    <property type="match status" value="1"/>
</dbReference>
<dbReference type="GeneTree" id="ENSGT00940000155056"/>
<feature type="compositionally biased region" description="Basic and acidic residues" evidence="13">
    <location>
        <begin position="881"/>
        <end position="890"/>
    </location>
</feature>
<dbReference type="PROSITE" id="PS01359">
    <property type="entry name" value="ZF_PHD_1"/>
    <property type="match status" value="1"/>
</dbReference>
<dbReference type="InterPro" id="IPR036427">
    <property type="entry name" value="Bromodomain-like_sf"/>
</dbReference>
<comment type="subcellular location">
    <subcellularLocation>
        <location evidence="1">Nucleus</location>
    </subcellularLocation>
</comment>
<evidence type="ECO:0000259" key="15">
    <source>
        <dbReference type="PROSITE" id="PS50016"/>
    </source>
</evidence>
<dbReference type="Gene3D" id="2.30.30.140">
    <property type="match status" value="1"/>
</dbReference>
<reference evidence="18 19" key="1">
    <citation type="journal article" date="2011" name="Proc. Natl. Acad. Sci. U.S.A.">
        <title>Genetic diversity and population structure of the endangered marsupial Sarcophilus harrisii (Tasmanian devil).</title>
        <authorList>
            <person name="Miller W."/>
            <person name="Hayes V.M."/>
            <person name="Ratan A."/>
            <person name="Petersen D.C."/>
            <person name="Wittekindt N.E."/>
            <person name="Miller J."/>
            <person name="Walenz B."/>
            <person name="Knight J."/>
            <person name="Qi J."/>
            <person name="Zhao F."/>
            <person name="Wang Q."/>
            <person name="Bedoya-Reina O.C."/>
            <person name="Katiyar N."/>
            <person name="Tomsho L.P."/>
            <person name="Kasson L.M."/>
            <person name="Hardie R.A."/>
            <person name="Woodbridge P."/>
            <person name="Tindall E.A."/>
            <person name="Bertelsen M.F."/>
            <person name="Dixon D."/>
            <person name="Pyecroft S."/>
            <person name="Helgen K.M."/>
            <person name="Lesk A.M."/>
            <person name="Pringle T.H."/>
            <person name="Patterson N."/>
            <person name="Zhang Y."/>
            <person name="Kreiss A."/>
            <person name="Woods G.M."/>
            <person name="Jones M.E."/>
            <person name="Schuster S.C."/>
        </authorList>
    </citation>
    <scope>NUCLEOTIDE SEQUENCE [LARGE SCALE GENOMIC DNA]</scope>
</reference>
<evidence type="ECO:0000256" key="3">
    <source>
        <dbReference type="ARBA" id="ARBA00022723"/>
    </source>
</evidence>
<dbReference type="Proteomes" id="UP000007648">
    <property type="component" value="Unassembled WGS sequence"/>
</dbReference>
<dbReference type="PROSITE" id="PS50812">
    <property type="entry name" value="PWWP"/>
    <property type="match status" value="1"/>
</dbReference>
<evidence type="ECO:0000256" key="7">
    <source>
        <dbReference type="ARBA" id="ARBA00022990"/>
    </source>
</evidence>
<feature type="region of interest" description="Disordered" evidence="13">
    <location>
        <begin position="74"/>
        <end position="115"/>
    </location>
</feature>
<evidence type="ECO:0000259" key="17">
    <source>
        <dbReference type="PROSITE" id="PS51805"/>
    </source>
</evidence>
<keyword evidence="4" id="KW-0677">Repeat</keyword>
<dbReference type="InterPro" id="IPR000313">
    <property type="entry name" value="PWWP_dom"/>
</dbReference>
<proteinExistence type="predicted"/>
<dbReference type="FunFam" id="2.30.30.140:FF:000008">
    <property type="entry name" value="Bromodomain containing 1, isoform CRA_b"/>
    <property type="match status" value="1"/>
</dbReference>